<dbReference type="GO" id="GO:0016887">
    <property type="term" value="F:ATP hydrolysis activity"/>
    <property type="evidence" value="ECO:0007669"/>
    <property type="project" value="InterPro"/>
</dbReference>
<reference evidence="6 7" key="1">
    <citation type="submission" date="2020-07" db="EMBL/GenBank/DDBJ databases">
        <title>Genomic Encyclopedia of Archaeal and Bacterial Type Strains, Phase II (KMG-II): from individual species to whole genera.</title>
        <authorList>
            <person name="Goeker M."/>
        </authorList>
    </citation>
    <scope>NUCLEOTIDE SEQUENCE [LARGE SCALE GENOMIC DNA]</scope>
    <source>
        <strain evidence="6 7">DSM 21226</strain>
    </source>
</reference>
<feature type="domain" description="ABC transporter" evidence="5">
    <location>
        <begin position="3"/>
        <end position="219"/>
    </location>
</feature>
<gene>
    <name evidence="6" type="ORF">BDD16_000018</name>
</gene>
<evidence type="ECO:0000256" key="2">
    <source>
        <dbReference type="ARBA" id="ARBA00022475"/>
    </source>
</evidence>
<evidence type="ECO:0000256" key="4">
    <source>
        <dbReference type="ARBA" id="ARBA00022840"/>
    </source>
</evidence>
<dbReference type="PANTHER" id="PTHR42781:SF4">
    <property type="entry name" value="SPERMIDINE_PUTRESCINE IMPORT ATP-BINDING PROTEIN POTA"/>
    <property type="match status" value="1"/>
</dbReference>
<dbReference type="AlphaFoldDB" id="A0A7Y9U4Y9"/>
<dbReference type="InterPro" id="IPR050093">
    <property type="entry name" value="ABC_SmlMolc_Importer"/>
</dbReference>
<evidence type="ECO:0000259" key="5">
    <source>
        <dbReference type="PROSITE" id="PS50893"/>
    </source>
</evidence>
<evidence type="ECO:0000256" key="1">
    <source>
        <dbReference type="ARBA" id="ARBA00022448"/>
    </source>
</evidence>
<keyword evidence="4 6" id="KW-0067">ATP-binding</keyword>
<dbReference type="RefSeq" id="WP_179631933.1">
    <property type="nucleotide sequence ID" value="NZ_JACCFH010000001.1"/>
</dbReference>
<keyword evidence="3" id="KW-0547">Nucleotide-binding</keyword>
<dbReference type="PROSITE" id="PS50893">
    <property type="entry name" value="ABC_TRANSPORTER_2"/>
    <property type="match status" value="1"/>
</dbReference>
<accession>A0A7Y9U4Y9</accession>
<dbReference type="InterPro" id="IPR027417">
    <property type="entry name" value="P-loop_NTPase"/>
</dbReference>
<dbReference type="PANTHER" id="PTHR42781">
    <property type="entry name" value="SPERMIDINE/PUTRESCINE IMPORT ATP-BINDING PROTEIN POTA"/>
    <property type="match status" value="1"/>
</dbReference>
<dbReference type="SMART" id="SM00382">
    <property type="entry name" value="AAA"/>
    <property type="match status" value="1"/>
</dbReference>
<sequence length="219" mass="22987">MTLRLVDVTVTLHGRVLVGPVNAVVAPGEVLVVTGPSGCGKSSLLQALAGLAAPPLQASGGLWLDDLPLHTLPVEARRLGLMFQDDLLFPHLTALDNLLFAVPAGWRAERVARAEAALAEAGLSAHAAKRPHQLSGGQRQRVALLRTLLAAPRALLLDEPFSRLDVSLRAAMRALVWQTLARHGLPAVLVTHDPADIPPGAQVLALPDLGPDFHGGPDA</sequence>
<dbReference type="InterPro" id="IPR017871">
    <property type="entry name" value="ABC_transporter-like_CS"/>
</dbReference>
<dbReference type="Pfam" id="PF00005">
    <property type="entry name" value="ABC_tran"/>
    <property type="match status" value="1"/>
</dbReference>
<dbReference type="Gene3D" id="3.40.50.300">
    <property type="entry name" value="P-loop containing nucleotide triphosphate hydrolases"/>
    <property type="match status" value="1"/>
</dbReference>
<keyword evidence="2" id="KW-1003">Cell membrane</keyword>
<dbReference type="InterPro" id="IPR003593">
    <property type="entry name" value="AAA+_ATPase"/>
</dbReference>
<evidence type="ECO:0000256" key="3">
    <source>
        <dbReference type="ARBA" id="ARBA00022741"/>
    </source>
</evidence>
<dbReference type="GO" id="GO:0005524">
    <property type="term" value="F:ATP binding"/>
    <property type="evidence" value="ECO:0007669"/>
    <property type="project" value="UniProtKB-KW"/>
</dbReference>
<organism evidence="6 7">
    <name type="scientific">Sphaerotilus montanus</name>
    <dbReference type="NCBI Taxonomy" id="522889"/>
    <lineage>
        <taxon>Bacteria</taxon>
        <taxon>Pseudomonadati</taxon>
        <taxon>Pseudomonadota</taxon>
        <taxon>Betaproteobacteria</taxon>
        <taxon>Burkholderiales</taxon>
        <taxon>Sphaerotilaceae</taxon>
        <taxon>Sphaerotilus</taxon>
    </lineage>
</organism>
<evidence type="ECO:0000313" key="7">
    <source>
        <dbReference type="Proteomes" id="UP000518288"/>
    </source>
</evidence>
<name>A0A7Y9U4Y9_9BURK</name>
<dbReference type="PROSITE" id="PS00211">
    <property type="entry name" value="ABC_TRANSPORTER_1"/>
    <property type="match status" value="1"/>
</dbReference>
<keyword evidence="1" id="KW-0813">Transport</keyword>
<dbReference type="EMBL" id="JACCFH010000001">
    <property type="protein sequence ID" value="NYG31032.1"/>
    <property type="molecule type" value="Genomic_DNA"/>
</dbReference>
<keyword evidence="7" id="KW-1185">Reference proteome</keyword>
<proteinExistence type="predicted"/>
<dbReference type="SUPFAM" id="SSF52540">
    <property type="entry name" value="P-loop containing nucleoside triphosphate hydrolases"/>
    <property type="match status" value="1"/>
</dbReference>
<protein>
    <submittedName>
        <fullName evidence="6">Putative thiamine transport system ATP-binding protein</fullName>
    </submittedName>
</protein>
<keyword evidence="2" id="KW-0472">Membrane</keyword>
<evidence type="ECO:0000313" key="6">
    <source>
        <dbReference type="EMBL" id="NYG31032.1"/>
    </source>
</evidence>
<dbReference type="InterPro" id="IPR003439">
    <property type="entry name" value="ABC_transporter-like_ATP-bd"/>
</dbReference>
<comment type="caution">
    <text evidence="6">The sequence shown here is derived from an EMBL/GenBank/DDBJ whole genome shotgun (WGS) entry which is preliminary data.</text>
</comment>
<dbReference type="Proteomes" id="UP000518288">
    <property type="component" value="Unassembled WGS sequence"/>
</dbReference>